<dbReference type="InterPro" id="IPR043128">
    <property type="entry name" value="Rev_trsase/Diguanyl_cyclase"/>
</dbReference>
<feature type="domain" description="EAL" evidence="1">
    <location>
        <begin position="513"/>
        <end position="762"/>
    </location>
</feature>
<dbReference type="Pfam" id="PF13185">
    <property type="entry name" value="GAF_2"/>
    <property type="match status" value="1"/>
</dbReference>
<dbReference type="InterPro" id="IPR052155">
    <property type="entry name" value="Biofilm_reg_signaling"/>
</dbReference>
<evidence type="ECO:0000313" key="3">
    <source>
        <dbReference type="EMBL" id="MYL27198.1"/>
    </source>
</evidence>
<protein>
    <submittedName>
        <fullName evidence="3">EAL domain-containing protein</fullName>
    </submittedName>
</protein>
<dbReference type="InterPro" id="IPR000160">
    <property type="entry name" value="GGDEF_dom"/>
</dbReference>
<dbReference type="Gene3D" id="3.20.20.450">
    <property type="entry name" value="EAL domain"/>
    <property type="match status" value="1"/>
</dbReference>
<dbReference type="Pfam" id="PF00563">
    <property type="entry name" value="EAL"/>
    <property type="match status" value="1"/>
</dbReference>
<dbReference type="SUPFAM" id="SSF141868">
    <property type="entry name" value="EAL domain-like"/>
    <property type="match status" value="1"/>
</dbReference>
<dbReference type="AlphaFoldDB" id="A0A9X4YDA8"/>
<evidence type="ECO:0000259" key="1">
    <source>
        <dbReference type="PROSITE" id="PS50883"/>
    </source>
</evidence>
<dbReference type="PANTHER" id="PTHR44757">
    <property type="entry name" value="DIGUANYLATE CYCLASE DGCP"/>
    <property type="match status" value="1"/>
</dbReference>
<dbReference type="Pfam" id="PF00990">
    <property type="entry name" value="GGDEF"/>
    <property type="match status" value="1"/>
</dbReference>
<dbReference type="EMBL" id="WMEX01000005">
    <property type="protein sequence ID" value="MYL27198.1"/>
    <property type="molecule type" value="Genomic_DNA"/>
</dbReference>
<dbReference type="PROSITE" id="PS50883">
    <property type="entry name" value="EAL"/>
    <property type="match status" value="1"/>
</dbReference>
<dbReference type="SUPFAM" id="SSF55781">
    <property type="entry name" value="GAF domain-like"/>
    <property type="match status" value="1"/>
</dbReference>
<reference evidence="3 4" key="1">
    <citation type="submission" date="2019-11" db="EMBL/GenBank/DDBJ databases">
        <title>Genome sequences of 17 halophilic strains isolated from different environments.</title>
        <authorList>
            <person name="Furrow R.E."/>
        </authorList>
    </citation>
    <scope>NUCLEOTIDE SEQUENCE [LARGE SCALE GENOMIC DNA]</scope>
    <source>
        <strain evidence="3 4">22507_15_FS</strain>
    </source>
</reference>
<keyword evidence="4" id="KW-1185">Reference proteome</keyword>
<organism evidence="3 4">
    <name type="scientific">Vreelandella halophila</name>
    <dbReference type="NCBI Taxonomy" id="86177"/>
    <lineage>
        <taxon>Bacteria</taxon>
        <taxon>Pseudomonadati</taxon>
        <taxon>Pseudomonadota</taxon>
        <taxon>Gammaproteobacteria</taxon>
        <taxon>Oceanospirillales</taxon>
        <taxon>Halomonadaceae</taxon>
        <taxon>Vreelandella</taxon>
    </lineage>
</organism>
<feature type="domain" description="GGDEF" evidence="2">
    <location>
        <begin position="359"/>
        <end position="505"/>
    </location>
</feature>
<dbReference type="InterPro" id="IPR035919">
    <property type="entry name" value="EAL_sf"/>
</dbReference>
<sequence>MPAQSPASAAPTIAVGIENNANVRLINSVMGNDYSLQHSQEGTAWEEPDLVIVDRTSLQRHKALIARLCNQSAPMILPVLLISDAERDPNVRSYSELGATINDILRIPTSRMELLARIDNLLHLRQLSRTQEKARRELSDVVGALQILNACDQILVRSESEPALLESICYRIVEAEGYDLAWISFPPSPDDPESESIPSVHANAGDWAHCAIPLATAWNAGDDHRATVKEILETGKPKPIHNLQAEDLIPEEASKAGGQTLASAIVVPLQVDIGRSGYLAICSNNTNHFDQEECQLLQRLGINLAYALNTHRFQHERNLQSAEIRDLAFSDALTGLPNRHYLTSFLDGLLNEQASTESPSAAILFIDLDGFKIINDALGHEAGDEVLMQVSQRLQGAVRDSDLVIRQGGDEFLAVMFDDPRSNPPMKPQDPETFQELASKLASRIIDSLTTPFVIEDKEHHLNASIGISLCPEHGESAAAIIQAADTAMYEAKKTGGTSHLYSPAISQQRQQRLSLESRLRHAVDHEEFELHFQPLFDMQGLGIIGAEALVRWPQEDGSMLSPGTFIPLAEETGLIRTMGDWILKTAARQLQSWHEAGHALKMSVNLSLKQLKSEEDVARFHAIVHPFIDPSWITLELTESMLIADPTAIEALMEKLNEYGFEIAIDDFGTGYSSLSRLQHMPIQTLKIDRSFVDQIDPAGKGAAMVAIIRQMAESFGLLTVAEGIENEVQYQHLLEHGVNFGQGFWYGRPVPDAEFRGTFL</sequence>
<dbReference type="InterPro" id="IPR029787">
    <property type="entry name" value="Nucleotide_cyclase"/>
</dbReference>
<dbReference type="Gene3D" id="3.30.70.270">
    <property type="match status" value="1"/>
</dbReference>
<dbReference type="OrthoDB" id="9804951at2"/>
<dbReference type="InterPro" id="IPR003018">
    <property type="entry name" value="GAF"/>
</dbReference>
<dbReference type="InterPro" id="IPR029016">
    <property type="entry name" value="GAF-like_dom_sf"/>
</dbReference>
<dbReference type="Proteomes" id="UP000460751">
    <property type="component" value="Unassembled WGS sequence"/>
</dbReference>
<dbReference type="CDD" id="cd01949">
    <property type="entry name" value="GGDEF"/>
    <property type="match status" value="1"/>
</dbReference>
<evidence type="ECO:0000259" key="2">
    <source>
        <dbReference type="PROSITE" id="PS50887"/>
    </source>
</evidence>
<dbReference type="SUPFAM" id="SSF55073">
    <property type="entry name" value="Nucleotide cyclase"/>
    <property type="match status" value="1"/>
</dbReference>
<gene>
    <name evidence="3" type="ORF">GLW01_10370</name>
</gene>
<evidence type="ECO:0000313" key="4">
    <source>
        <dbReference type="Proteomes" id="UP000460751"/>
    </source>
</evidence>
<proteinExistence type="predicted"/>
<dbReference type="CDD" id="cd01948">
    <property type="entry name" value="EAL"/>
    <property type="match status" value="1"/>
</dbReference>
<accession>A0A9X4YDA8</accession>
<dbReference type="SMART" id="SM00052">
    <property type="entry name" value="EAL"/>
    <property type="match status" value="1"/>
</dbReference>
<name>A0A9X4YDA8_9GAMM</name>
<comment type="caution">
    <text evidence="3">The sequence shown here is derived from an EMBL/GenBank/DDBJ whole genome shotgun (WGS) entry which is preliminary data.</text>
</comment>
<dbReference type="Gene3D" id="3.30.450.40">
    <property type="match status" value="1"/>
</dbReference>
<dbReference type="InterPro" id="IPR001633">
    <property type="entry name" value="EAL_dom"/>
</dbReference>
<dbReference type="NCBIfam" id="TIGR00254">
    <property type="entry name" value="GGDEF"/>
    <property type="match status" value="1"/>
</dbReference>
<dbReference type="PANTHER" id="PTHR44757:SF2">
    <property type="entry name" value="BIOFILM ARCHITECTURE MAINTENANCE PROTEIN MBAA"/>
    <property type="match status" value="1"/>
</dbReference>
<dbReference type="SMART" id="SM00267">
    <property type="entry name" value="GGDEF"/>
    <property type="match status" value="1"/>
</dbReference>
<dbReference type="RefSeq" id="WP_160898997.1">
    <property type="nucleotide sequence ID" value="NZ_WMEX01000005.1"/>
</dbReference>
<dbReference type="PROSITE" id="PS50887">
    <property type="entry name" value="GGDEF"/>
    <property type="match status" value="1"/>
</dbReference>